<keyword evidence="9" id="KW-0418">Kinase</keyword>
<evidence type="ECO:0000256" key="14">
    <source>
        <dbReference type="SAM" id="Phobius"/>
    </source>
</evidence>
<name>A0A1F2WJA8_9ACTN</name>
<protein>
    <recommendedName>
        <fullName evidence="4">non-specific serine/threonine protein kinase</fullName>
        <ecNumber evidence="4">2.7.11.1</ecNumber>
    </recommendedName>
</protein>
<comment type="catalytic activity">
    <reaction evidence="12">
        <text>L-threonyl-[protein] + ATP = O-phospho-L-threonyl-[protein] + ADP + H(+)</text>
        <dbReference type="Rhea" id="RHEA:46608"/>
        <dbReference type="Rhea" id="RHEA-COMP:11060"/>
        <dbReference type="Rhea" id="RHEA-COMP:11605"/>
        <dbReference type="ChEBI" id="CHEBI:15378"/>
        <dbReference type="ChEBI" id="CHEBI:30013"/>
        <dbReference type="ChEBI" id="CHEBI:30616"/>
        <dbReference type="ChEBI" id="CHEBI:61977"/>
        <dbReference type="ChEBI" id="CHEBI:456216"/>
        <dbReference type="EC" id="2.7.11.1"/>
    </reaction>
</comment>
<dbReference type="SMART" id="SM00220">
    <property type="entry name" value="S_TKc"/>
    <property type="match status" value="1"/>
</dbReference>
<keyword evidence="11" id="KW-0206">Cytoskeleton</keyword>
<dbReference type="STRING" id="1797197.A2Y75_07125"/>
<dbReference type="Pfam" id="PF07714">
    <property type="entry name" value="PK_Tyr_Ser-Thr"/>
    <property type="match status" value="1"/>
</dbReference>
<comment type="caution">
    <text evidence="17">The sequence shown here is derived from an EMBL/GenBank/DDBJ whole genome shotgun (WGS) entry which is preliminary data.</text>
</comment>
<comment type="similarity">
    <text evidence="3">Belongs to the protein kinase superfamily. NEK Ser/Thr protein kinase family. NIMA subfamily.</text>
</comment>
<dbReference type="GO" id="GO:0000922">
    <property type="term" value="C:spindle pole"/>
    <property type="evidence" value="ECO:0007669"/>
    <property type="project" value="UniProtKB-SubCell"/>
</dbReference>
<evidence type="ECO:0000256" key="11">
    <source>
        <dbReference type="ARBA" id="ARBA00023212"/>
    </source>
</evidence>
<dbReference type="SUPFAM" id="SSF56112">
    <property type="entry name" value="Protein kinase-like (PK-like)"/>
    <property type="match status" value="1"/>
</dbReference>
<feature type="transmembrane region" description="Helical" evidence="14">
    <location>
        <begin position="285"/>
        <end position="306"/>
    </location>
</feature>
<dbReference type="Proteomes" id="UP000177876">
    <property type="component" value="Unassembled WGS sequence"/>
</dbReference>
<evidence type="ECO:0000256" key="12">
    <source>
        <dbReference type="ARBA" id="ARBA00047899"/>
    </source>
</evidence>
<proteinExistence type="inferred from homology"/>
<dbReference type="AlphaFoldDB" id="A0A1F2WJA8"/>
<dbReference type="CDD" id="cd06577">
    <property type="entry name" value="PASTA_pknB"/>
    <property type="match status" value="2"/>
</dbReference>
<gene>
    <name evidence="17" type="ORF">A2Y75_07125</name>
</gene>
<comment type="catalytic activity">
    <reaction evidence="13">
        <text>L-seryl-[protein] + ATP = O-phospho-L-seryl-[protein] + ADP + H(+)</text>
        <dbReference type="Rhea" id="RHEA:17989"/>
        <dbReference type="Rhea" id="RHEA-COMP:9863"/>
        <dbReference type="Rhea" id="RHEA-COMP:11604"/>
        <dbReference type="ChEBI" id="CHEBI:15378"/>
        <dbReference type="ChEBI" id="CHEBI:29999"/>
        <dbReference type="ChEBI" id="CHEBI:30616"/>
        <dbReference type="ChEBI" id="CHEBI:83421"/>
        <dbReference type="ChEBI" id="CHEBI:456216"/>
        <dbReference type="EC" id="2.7.11.1"/>
    </reaction>
</comment>
<dbReference type="PROSITE" id="PS51178">
    <property type="entry name" value="PASTA"/>
    <property type="match status" value="2"/>
</dbReference>
<evidence type="ECO:0000256" key="7">
    <source>
        <dbReference type="ARBA" id="ARBA00022737"/>
    </source>
</evidence>
<dbReference type="PANTHER" id="PTHR43289">
    <property type="entry name" value="MITOGEN-ACTIVATED PROTEIN KINASE KINASE KINASE 20-RELATED"/>
    <property type="match status" value="1"/>
</dbReference>
<evidence type="ECO:0000259" key="16">
    <source>
        <dbReference type="PROSITE" id="PS51178"/>
    </source>
</evidence>
<evidence type="ECO:0000256" key="13">
    <source>
        <dbReference type="ARBA" id="ARBA00048679"/>
    </source>
</evidence>
<dbReference type="Gene3D" id="3.30.200.20">
    <property type="entry name" value="Phosphorylase Kinase, domain 1"/>
    <property type="match status" value="1"/>
</dbReference>
<dbReference type="GO" id="GO:0004674">
    <property type="term" value="F:protein serine/threonine kinase activity"/>
    <property type="evidence" value="ECO:0007669"/>
    <property type="project" value="UniProtKB-KW"/>
</dbReference>
<evidence type="ECO:0000256" key="10">
    <source>
        <dbReference type="ARBA" id="ARBA00022840"/>
    </source>
</evidence>
<feature type="domain" description="Protein kinase" evidence="15">
    <location>
        <begin position="16"/>
        <end position="294"/>
    </location>
</feature>
<evidence type="ECO:0000256" key="9">
    <source>
        <dbReference type="ARBA" id="ARBA00022777"/>
    </source>
</evidence>
<keyword evidence="10" id="KW-0067">ATP-binding</keyword>
<reference evidence="17 18" key="1">
    <citation type="journal article" date="2016" name="Nat. Commun.">
        <title>Thousands of microbial genomes shed light on interconnected biogeochemical processes in an aquifer system.</title>
        <authorList>
            <person name="Anantharaman K."/>
            <person name="Brown C.T."/>
            <person name="Hug L.A."/>
            <person name="Sharon I."/>
            <person name="Castelle C.J."/>
            <person name="Probst A.J."/>
            <person name="Thomas B.C."/>
            <person name="Singh A."/>
            <person name="Wilkins M.J."/>
            <person name="Karaoz U."/>
            <person name="Brodie E.L."/>
            <person name="Williams K.H."/>
            <person name="Hubbard S.S."/>
            <person name="Banfield J.F."/>
        </authorList>
    </citation>
    <scope>NUCLEOTIDE SEQUENCE [LARGE SCALE GENOMIC DNA]</scope>
</reference>
<feature type="domain" description="PASTA" evidence="16">
    <location>
        <begin position="379"/>
        <end position="444"/>
    </location>
</feature>
<keyword evidence="6" id="KW-0808">Transferase</keyword>
<organism evidence="17 18">
    <name type="scientific">Candidatus Solincola sediminis</name>
    <dbReference type="NCBI Taxonomy" id="1797199"/>
    <lineage>
        <taxon>Bacteria</taxon>
        <taxon>Bacillati</taxon>
        <taxon>Actinomycetota</taxon>
        <taxon>Candidatus Geothermincolia</taxon>
        <taxon>Candidatus Geothermincolales</taxon>
        <taxon>Candidatus Geothermincolaceae</taxon>
        <taxon>Candidatus Solincola</taxon>
    </lineage>
</organism>
<sequence length="446" mass="49498">MNTSADWKGNLLKRRYRLDERIAVGRTVEVFRGYDLLEKREVAIKQPLPFLMSDRDFCDSFRSAAHRAVRLANPGLVEVLDYGIEEERPFVVMELIKEKNLHEMLESGRKMKATGAMYFAIELGKVLVYLHAQGMAHGSLDEKHVFILPARKAKVSDAGFPSVLGGAGSPYPHTADPRRDIQDIGYILYRALNGRDKAEAAEDVKKGKLKWNAEVPERLKRLVQQCLESSGHGGFVSSEQMVWEAVSTLREEQPMITVPKITEVEEEPVEAKPISRLALPKLKRWQAVGGAALLAVGAVLLVIWILSSIIAPSKVQVPNFINMNKEEARGLASQSDLGIQVVGQQYDANVKANYIISQSPEGGVMVRRKTIIKVLESLGPLTVPNLVGLSLEDASMVLESRGFRVGEITYREYADFTENRVVETDPPYGSKLSGGDFVNLIISKKG</sequence>
<keyword evidence="11" id="KW-0963">Cytoplasm</keyword>
<dbReference type="EMBL" id="MELK01000040">
    <property type="protein sequence ID" value="OFW56923.1"/>
    <property type="molecule type" value="Genomic_DNA"/>
</dbReference>
<evidence type="ECO:0000256" key="3">
    <source>
        <dbReference type="ARBA" id="ARBA00010886"/>
    </source>
</evidence>
<keyword evidence="14" id="KW-0812">Transmembrane</keyword>
<evidence type="ECO:0000313" key="17">
    <source>
        <dbReference type="EMBL" id="OFW56923.1"/>
    </source>
</evidence>
<evidence type="ECO:0000259" key="15">
    <source>
        <dbReference type="PROSITE" id="PS50011"/>
    </source>
</evidence>
<dbReference type="InterPro" id="IPR001245">
    <property type="entry name" value="Ser-Thr/Tyr_kinase_cat_dom"/>
</dbReference>
<dbReference type="Pfam" id="PF03793">
    <property type="entry name" value="PASTA"/>
    <property type="match status" value="2"/>
</dbReference>
<comment type="subcellular location">
    <subcellularLocation>
        <location evidence="1">Cytoplasm</location>
        <location evidence="1">Cytoskeleton</location>
        <location evidence="1">Microtubule organizing center</location>
        <location evidence="1">Centrosome</location>
    </subcellularLocation>
    <subcellularLocation>
        <location evidence="2">Cytoplasm</location>
        <location evidence="2">Cytoskeleton</location>
        <location evidence="2">Spindle pole</location>
    </subcellularLocation>
</comment>
<dbReference type="GO" id="GO:0005813">
    <property type="term" value="C:centrosome"/>
    <property type="evidence" value="ECO:0007669"/>
    <property type="project" value="UniProtKB-SubCell"/>
</dbReference>
<feature type="domain" description="PASTA" evidence="16">
    <location>
        <begin position="311"/>
        <end position="377"/>
    </location>
</feature>
<dbReference type="InterPro" id="IPR000719">
    <property type="entry name" value="Prot_kinase_dom"/>
</dbReference>
<dbReference type="GO" id="GO:0005524">
    <property type="term" value="F:ATP binding"/>
    <property type="evidence" value="ECO:0007669"/>
    <property type="project" value="UniProtKB-KW"/>
</dbReference>
<dbReference type="InterPro" id="IPR011009">
    <property type="entry name" value="Kinase-like_dom_sf"/>
</dbReference>
<dbReference type="PANTHER" id="PTHR43289:SF6">
    <property type="entry name" value="SERINE_THREONINE-PROTEIN KINASE NEKL-3"/>
    <property type="match status" value="1"/>
</dbReference>
<evidence type="ECO:0000256" key="1">
    <source>
        <dbReference type="ARBA" id="ARBA00004300"/>
    </source>
</evidence>
<evidence type="ECO:0000256" key="6">
    <source>
        <dbReference type="ARBA" id="ARBA00022679"/>
    </source>
</evidence>
<dbReference type="EC" id="2.7.11.1" evidence="4"/>
<dbReference type="InterPro" id="IPR005543">
    <property type="entry name" value="PASTA_dom"/>
</dbReference>
<dbReference type="SMART" id="SM00740">
    <property type="entry name" value="PASTA"/>
    <property type="match status" value="2"/>
</dbReference>
<dbReference type="Gene3D" id="1.10.510.10">
    <property type="entry name" value="Transferase(Phosphotransferase) domain 1"/>
    <property type="match status" value="1"/>
</dbReference>
<evidence type="ECO:0000256" key="5">
    <source>
        <dbReference type="ARBA" id="ARBA00022527"/>
    </source>
</evidence>
<dbReference type="PROSITE" id="PS50011">
    <property type="entry name" value="PROTEIN_KINASE_DOM"/>
    <property type="match status" value="1"/>
</dbReference>
<dbReference type="Gene3D" id="3.30.10.20">
    <property type="match status" value="2"/>
</dbReference>
<keyword evidence="8" id="KW-0547">Nucleotide-binding</keyword>
<keyword evidence="14" id="KW-1133">Transmembrane helix</keyword>
<accession>A0A1F2WJA8</accession>
<evidence type="ECO:0000256" key="4">
    <source>
        <dbReference type="ARBA" id="ARBA00012513"/>
    </source>
</evidence>
<evidence type="ECO:0000256" key="8">
    <source>
        <dbReference type="ARBA" id="ARBA00022741"/>
    </source>
</evidence>
<keyword evidence="5" id="KW-0723">Serine/threonine-protein kinase</keyword>
<evidence type="ECO:0000313" key="18">
    <source>
        <dbReference type="Proteomes" id="UP000177876"/>
    </source>
</evidence>
<evidence type="ECO:0000256" key="2">
    <source>
        <dbReference type="ARBA" id="ARBA00004647"/>
    </source>
</evidence>
<keyword evidence="14" id="KW-0472">Membrane</keyword>
<keyword evidence="7" id="KW-0677">Repeat</keyword>